<dbReference type="RefSeq" id="WP_387722594.1">
    <property type="nucleotide sequence ID" value="NZ_JBIAPI010000008.1"/>
</dbReference>
<evidence type="ECO:0000313" key="1">
    <source>
        <dbReference type="EMBL" id="MFF3226587.1"/>
    </source>
</evidence>
<sequence length="98" mass="10647">MRLSDGAEMVRVAAATGLVNVLNFTLADRAAALAVGQALRNGEAGDVVGVDLRFTFPSWPRPFQRDARWVAGREQGGLLREVGSHYLFRTDHLLGPLT</sequence>
<comment type="caution">
    <text evidence="1">The sequence shown here is derived from an EMBL/GenBank/DDBJ whole genome shotgun (WGS) entry which is preliminary data.</text>
</comment>
<dbReference type="SUPFAM" id="SSF55347">
    <property type="entry name" value="Glyceraldehyde-3-phosphate dehydrogenase-like, C-terminal domain"/>
    <property type="match status" value="1"/>
</dbReference>
<protein>
    <submittedName>
        <fullName evidence="1">Uncharacterized protein</fullName>
    </submittedName>
</protein>
<dbReference type="Gene3D" id="3.40.50.720">
    <property type="entry name" value="NAD(P)-binding Rossmann-like Domain"/>
    <property type="match status" value="1"/>
</dbReference>
<dbReference type="Gene3D" id="3.30.360.10">
    <property type="entry name" value="Dihydrodipicolinate Reductase, domain 2"/>
    <property type="match status" value="1"/>
</dbReference>
<reference evidence="1 2" key="1">
    <citation type="submission" date="2024-10" db="EMBL/GenBank/DDBJ databases">
        <title>The Natural Products Discovery Center: Release of the First 8490 Sequenced Strains for Exploring Actinobacteria Biosynthetic Diversity.</title>
        <authorList>
            <person name="Kalkreuter E."/>
            <person name="Kautsar S.A."/>
            <person name="Yang D."/>
            <person name="Bader C.D."/>
            <person name="Teijaro C.N."/>
            <person name="Fluegel L."/>
            <person name="Davis C.M."/>
            <person name="Simpson J.R."/>
            <person name="Lauterbach L."/>
            <person name="Steele A.D."/>
            <person name="Gui C."/>
            <person name="Meng S."/>
            <person name="Li G."/>
            <person name="Viehrig K."/>
            <person name="Ye F."/>
            <person name="Su P."/>
            <person name="Kiefer A.F."/>
            <person name="Nichols A."/>
            <person name="Cepeda A.J."/>
            <person name="Yan W."/>
            <person name="Fan B."/>
            <person name="Jiang Y."/>
            <person name="Adhikari A."/>
            <person name="Zheng C.-J."/>
            <person name="Schuster L."/>
            <person name="Cowan T.M."/>
            <person name="Smanski M.J."/>
            <person name="Chevrette M.G."/>
            <person name="De Carvalho L.P.S."/>
            <person name="Shen B."/>
        </authorList>
    </citation>
    <scope>NUCLEOTIDE SEQUENCE [LARGE SCALE GENOMIC DNA]</scope>
    <source>
        <strain evidence="1 2">NPDC003040</strain>
    </source>
</reference>
<accession>A0ABW6QZ87</accession>
<evidence type="ECO:0000313" key="2">
    <source>
        <dbReference type="Proteomes" id="UP001601948"/>
    </source>
</evidence>
<keyword evidence="2" id="KW-1185">Reference proteome</keyword>
<name>A0ABW6QZ87_9NOCA</name>
<dbReference type="EMBL" id="JBIAPI010000008">
    <property type="protein sequence ID" value="MFF3226587.1"/>
    <property type="molecule type" value="Genomic_DNA"/>
</dbReference>
<gene>
    <name evidence="1" type="ORF">ACFYV7_27590</name>
</gene>
<organism evidence="1 2">
    <name type="scientific">Nocardia suismassiliense</name>
    <dbReference type="NCBI Taxonomy" id="2077092"/>
    <lineage>
        <taxon>Bacteria</taxon>
        <taxon>Bacillati</taxon>
        <taxon>Actinomycetota</taxon>
        <taxon>Actinomycetes</taxon>
        <taxon>Mycobacteriales</taxon>
        <taxon>Nocardiaceae</taxon>
        <taxon>Nocardia</taxon>
    </lineage>
</organism>
<dbReference type="Proteomes" id="UP001601948">
    <property type="component" value="Unassembled WGS sequence"/>
</dbReference>
<proteinExistence type="predicted"/>